<dbReference type="SUPFAM" id="SSF47090">
    <property type="entry name" value="PGBD-like"/>
    <property type="match status" value="1"/>
</dbReference>
<reference evidence="2" key="1">
    <citation type="submission" date="2018-06" db="EMBL/GenBank/DDBJ databases">
        <authorList>
            <person name="Zhirakovskaya E."/>
        </authorList>
    </citation>
    <scope>NUCLEOTIDE SEQUENCE</scope>
</reference>
<feature type="compositionally biased region" description="Polar residues" evidence="1">
    <location>
        <begin position="16"/>
        <end position="27"/>
    </location>
</feature>
<sequence length="122" mass="13641">TITNSKQVKNTESHPVPNTQPEKQLNVANKTNTDQIENFTTNLYIGVKNKASNVARLQKILSKDTKIYPEGIISGYFGHLTSRAVQRFQCAYNIVCEGNPWTTGYGVFGPKTRKVFNSVYGL</sequence>
<feature type="region of interest" description="Disordered" evidence="1">
    <location>
        <begin position="1"/>
        <end position="27"/>
    </location>
</feature>
<evidence type="ECO:0008006" key="3">
    <source>
        <dbReference type="Google" id="ProtNLM"/>
    </source>
</evidence>
<dbReference type="InterPro" id="IPR036365">
    <property type="entry name" value="PGBD-like_sf"/>
</dbReference>
<accession>A0A3B0UUW5</accession>
<gene>
    <name evidence="2" type="ORF">MNBD_CPR01-2</name>
</gene>
<feature type="compositionally biased region" description="Polar residues" evidence="1">
    <location>
        <begin position="1"/>
        <end position="10"/>
    </location>
</feature>
<proteinExistence type="predicted"/>
<evidence type="ECO:0000313" key="2">
    <source>
        <dbReference type="EMBL" id="VAW31933.1"/>
    </source>
</evidence>
<dbReference type="AlphaFoldDB" id="A0A3B0UUW5"/>
<dbReference type="InterPro" id="IPR036366">
    <property type="entry name" value="PGBDSf"/>
</dbReference>
<name>A0A3B0UUW5_9ZZZZ</name>
<feature type="non-terminal residue" evidence="2">
    <location>
        <position position="1"/>
    </location>
</feature>
<dbReference type="Gene3D" id="1.10.101.10">
    <property type="entry name" value="PGBD-like superfamily/PGBD"/>
    <property type="match status" value="1"/>
</dbReference>
<organism evidence="2">
    <name type="scientific">hydrothermal vent metagenome</name>
    <dbReference type="NCBI Taxonomy" id="652676"/>
    <lineage>
        <taxon>unclassified sequences</taxon>
        <taxon>metagenomes</taxon>
        <taxon>ecological metagenomes</taxon>
    </lineage>
</organism>
<protein>
    <recommendedName>
        <fullName evidence="3">Peptidoglycan binding-like domain-containing protein</fullName>
    </recommendedName>
</protein>
<dbReference type="EMBL" id="UOEV01000007">
    <property type="protein sequence ID" value="VAW31933.1"/>
    <property type="molecule type" value="Genomic_DNA"/>
</dbReference>
<evidence type="ECO:0000256" key="1">
    <source>
        <dbReference type="SAM" id="MobiDB-lite"/>
    </source>
</evidence>